<evidence type="ECO:0000256" key="3">
    <source>
        <dbReference type="ARBA" id="ARBA00022827"/>
    </source>
</evidence>
<evidence type="ECO:0000256" key="1">
    <source>
        <dbReference type="ARBA" id="ARBA00009333"/>
    </source>
</evidence>
<proteinExistence type="inferred from homology"/>
<dbReference type="Proteomes" id="UP000001935">
    <property type="component" value="Chromosome"/>
</dbReference>
<dbReference type="OrthoDB" id="9806179at2"/>
<dbReference type="NCBIfam" id="TIGR01292">
    <property type="entry name" value="TRX_reduct"/>
    <property type="match status" value="1"/>
</dbReference>
<dbReference type="PRINTS" id="PR00368">
    <property type="entry name" value="FADPNR"/>
</dbReference>
<gene>
    <name evidence="10" type="ordered locus">Adeh_3951</name>
</gene>
<dbReference type="EMBL" id="CP000251">
    <property type="protein sequence ID" value="ABC83715.1"/>
    <property type="molecule type" value="Genomic_DNA"/>
</dbReference>
<keyword evidence="2 7" id="KW-0285">Flavoprotein</keyword>
<dbReference type="PRINTS" id="PR00469">
    <property type="entry name" value="PNDRDTASEII"/>
</dbReference>
<keyword evidence="8" id="KW-0521">NADP</keyword>
<keyword evidence="3 7" id="KW-0274">FAD</keyword>
<comment type="similarity">
    <text evidence="1 7">Belongs to the class-II pyridine nucleotide-disulfide oxidoreductase family.</text>
</comment>
<dbReference type="Pfam" id="PF07992">
    <property type="entry name" value="Pyr_redox_2"/>
    <property type="match status" value="1"/>
</dbReference>
<reference evidence="10" key="1">
    <citation type="submission" date="2006-01" db="EMBL/GenBank/DDBJ databases">
        <title>Complete sequence of Anaeromyxobacter dehalogenans 2CP-C.</title>
        <authorList>
            <consortium name="US DOE Joint Genome Institute"/>
            <person name="Copeland A."/>
            <person name="Lucas S."/>
            <person name="Lapidus A."/>
            <person name="Barry K."/>
            <person name="Detter J.C."/>
            <person name="Glavina T."/>
            <person name="Hammon N."/>
            <person name="Israni S."/>
            <person name="Pitluck S."/>
            <person name="Brettin T."/>
            <person name="Bruce D."/>
            <person name="Han C."/>
            <person name="Tapia R."/>
            <person name="Gilna P."/>
            <person name="Kiss H."/>
            <person name="Schmutz J."/>
            <person name="Larimer F."/>
            <person name="Land M."/>
            <person name="Kyrpides N."/>
            <person name="Anderson I."/>
            <person name="Sanford R.A."/>
            <person name="Ritalahti K.M."/>
            <person name="Thomas H.S."/>
            <person name="Kirby J.R."/>
            <person name="Zhulin I.B."/>
            <person name="Loeffler F.E."/>
            <person name="Richardson P."/>
        </authorList>
    </citation>
    <scope>NUCLEOTIDE SEQUENCE</scope>
    <source>
        <strain evidence="10">2CP-C</strain>
    </source>
</reference>
<comment type="catalytic activity">
    <reaction evidence="7">
        <text>[thioredoxin]-dithiol + NADP(+) = [thioredoxin]-disulfide + NADPH + H(+)</text>
        <dbReference type="Rhea" id="RHEA:20345"/>
        <dbReference type="Rhea" id="RHEA-COMP:10698"/>
        <dbReference type="Rhea" id="RHEA-COMP:10700"/>
        <dbReference type="ChEBI" id="CHEBI:15378"/>
        <dbReference type="ChEBI" id="CHEBI:29950"/>
        <dbReference type="ChEBI" id="CHEBI:50058"/>
        <dbReference type="ChEBI" id="CHEBI:57783"/>
        <dbReference type="ChEBI" id="CHEBI:58349"/>
        <dbReference type="EC" id="1.8.1.9"/>
    </reaction>
</comment>
<evidence type="ECO:0000256" key="6">
    <source>
        <dbReference type="ARBA" id="ARBA00023284"/>
    </source>
</evidence>
<comment type="subunit">
    <text evidence="7">Homodimer.</text>
</comment>
<comment type="cofactor">
    <cofactor evidence="8">
        <name>FAD</name>
        <dbReference type="ChEBI" id="CHEBI:57692"/>
    </cofactor>
    <text evidence="8">Binds 1 FAD per subunit.</text>
</comment>
<evidence type="ECO:0000256" key="8">
    <source>
        <dbReference type="RuleBase" id="RU003881"/>
    </source>
</evidence>
<dbReference type="PANTHER" id="PTHR48105">
    <property type="entry name" value="THIOREDOXIN REDUCTASE 1-RELATED-RELATED"/>
    <property type="match status" value="1"/>
</dbReference>
<evidence type="ECO:0000256" key="7">
    <source>
        <dbReference type="RuleBase" id="RU003880"/>
    </source>
</evidence>
<dbReference type="GO" id="GO:0005737">
    <property type="term" value="C:cytoplasm"/>
    <property type="evidence" value="ECO:0007669"/>
    <property type="project" value="InterPro"/>
</dbReference>
<dbReference type="InterPro" id="IPR036188">
    <property type="entry name" value="FAD/NAD-bd_sf"/>
</dbReference>
<evidence type="ECO:0000256" key="2">
    <source>
        <dbReference type="ARBA" id="ARBA00022630"/>
    </source>
</evidence>
<keyword evidence="5" id="KW-1015">Disulfide bond</keyword>
<evidence type="ECO:0000313" key="11">
    <source>
        <dbReference type="Proteomes" id="UP000001935"/>
    </source>
</evidence>
<evidence type="ECO:0000313" key="10">
    <source>
        <dbReference type="EMBL" id="ABC83715.1"/>
    </source>
</evidence>
<dbReference type="AlphaFoldDB" id="Q2IGK9"/>
<dbReference type="InterPro" id="IPR050097">
    <property type="entry name" value="Ferredoxin-NADP_redctase_2"/>
</dbReference>
<feature type="domain" description="FAD/NAD(P)-binding" evidence="9">
    <location>
        <begin position="6"/>
        <end position="294"/>
    </location>
</feature>
<dbReference type="Gene3D" id="3.50.50.60">
    <property type="entry name" value="FAD/NAD(P)-binding domain"/>
    <property type="match status" value="2"/>
</dbReference>
<dbReference type="PROSITE" id="PS00573">
    <property type="entry name" value="PYRIDINE_REDOX_2"/>
    <property type="match status" value="1"/>
</dbReference>
<keyword evidence="4 7" id="KW-0560">Oxidoreductase</keyword>
<dbReference type="HOGENOM" id="CLU_031864_5_1_7"/>
<accession>Q2IGK9</accession>
<protein>
    <recommendedName>
        <fullName evidence="7">Thioredoxin reductase</fullName>
        <ecNumber evidence="7">1.8.1.9</ecNumber>
    </recommendedName>
</protein>
<dbReference type="InterPro" id="IPR008255">
    <property type="entry name" value="Pyr_nucl-diS_OxRdtase_2_AS"/>
</dbReference>
<dbReference type="InterPro" id="IPR023753">
    <property type="entry name" value="FAD/NAD-binding_dom"/>
</dbReference>
<dbReference type="KEGG" id="ade:Adeh_3951"/>
<dbReference type="RefSeq" id="WP_011422997.1">
    <property type="nucleotide sequence ID" value="NC_007760.1"/>
</dbReference>
<name>Q2IGK9_ANADE</name>
<evidence type="ECO:0000256" key="4">
    <source>
        <dbReference type="ARBA" id="ARBA00023002"/>
    </source>
</evidence>
<dbReference type="GO" id="GO:0019430">
    <property type="term" value="P:removal of superoxide radicals"/>
    <property type="evidence" value="ECO:0007669"/>
    <property type="project" value="UniProtKB-UniRule"/>
</dbReference>
<dbReference type="eggNOG" id="COG0492">
    <property type="taxonomic scope" value="Bacteria"/>
</dbReference>
<evidence type="ECO:0000256" key="5">
    <source>
        <dbReference type="ARBA" id="ARBA00023157"/>
    </source>
</evidence>
<dbReference type="STRING" id="290397.Adeh_3951"/>
<organism evidence="10 11">
    <name type="scientific">Anaeromyxobacter dehalogenans (strain 2CP-C)</name>
    <dbReference type="NCBI Taxonomy" id="290397"/>
    <lineage>
        <taxon>Bacteria</taxon>
        <taxon>Pseudomonadati</taxon>
        <taxon>Myxococcota</taxon>
        <taxon>Myxococcia</taxon>
        <taxon>Myxococcales</taxon>
        <taxon>Cystobacterineae</taxon>
        <taxon>Anaeromyxobacteraceae</taxon>
        <taxon>Anaeromyxobacter</taxon>
    </lineage>
</organism>
<dbReference type="GO" id="GO:0004791">
    <property type="term" value="F:thioredoxin-disulfide reductase (NADPH) activity"/>
    <property type="evidence" value="ECO:0007669"/>
    <property type="project" value="UniProtKB-UniRule"/>
</dbReference>
<keyword evidence="6 7" id="KW-0676">Redox-active center</keyword>
<dbReference type="EC" id="1.8.1.9" evidence="7"/>
<sequence length="314" mass="33896">MSKHERLVIVGSGPAGYTAALYAARANLRPLLFEGMQPGGQLTITSEVENFPGFPEGILGPELMEKMKKQAERFGTRFEASEITRVDFSQRPFKLWQDDTLYTADAVIIATGASAKWLQIPSEKQYQGRGVSACATCDGFFFRGVEVAVVGGGDTALEEASFLTKYASKVHVVHRRGELRASKIMQDRARKNPKIELALNAVVDEILGDGKAVTGVRLKDTRDGSTRELPLKGVFMGIGHEPNTGIFKGQLEMNEVGYLAVKAPSTATSVAGVFAAGDVSDPHYRQAISAAGTGCSAAIDAERWLGEHVTESWN</sequence>
<evidence type="ECO:0000259" key="9">
    <source>
        <dbReference type="Pfam" id="PF07992"/>
    </source>
</evidence>
<dbReference type="InterPro" id="IPR005982">
    <property type="entry name" value="Thioredox_Rdtase"/>
</dbReference>
<dbReference type="SUPFAM" id="SSF51905">
    <property type="entry name" value="FAD/NAD(P)-binding domain"/>
    <property type="match status" value="1"/>
</dbReference>